<sequence>MQKNNGAAAAPAACASCRHQRKKCNENCVLAPFFSVDKGRDFQAVHKVFGVSNVTKIVRSLGSEEDKRRAVESLTWEAHWWQKDPVLGPYGAFKKVFEVYQLHESHCHQIYQVPRQGGVVCKPAPGIIWDANKGMNMVGGLNTNGSLSFAHNNGAILADSRLYGYPPNHVQNLEKAWQERENGSAGLPQQQHQLNGFNQQYFLPGKRILASVLSEIAAFVNVVHVLHEKYGS</sequence>
<protein>
    <recommendedName>
        <fullName evidence="2">LOB domain-containing protein</fullName>
    </recommendedName>
</protein>
<comment type="similarity">
    <text evidence="1">Belongs to the LOB domain-containing protein family.</text>
</comment>
<reference evidence="3" key="1">
    <citation type="submission" date="2022-12" db="EMBL/GenBank/DDBJ databases">
        <title>Draft genome assemblies for two species of Escallonia (Escalloniales).</title>
        <authorList>
            <person name="Chanderbali A."/>
            <person name="Dervinis C."/>
            <person name="Anghel I."/>
            <person name="Soltis D."/>
            <person name="Soltis P."/>
            <person name="Zapata F."/>
        </authorList>
    </citation>
    <scope>NUCLEOTIDE SEQUENCE</scope>
    <source>
        <strain evidence="3">UCBG92.1500</strain>
        <tissue evidence="3">Leaf</tissue>
    </source>
</reference>
<name>A0AA88U741_9ASTE</name>
<feature type="domain" description="LOB" evidence="2">
    <location>
        <begin position="12"/>
        <end position="114"/>
    </location>
</feature>
<evidence type="ECO:0000313" key="3">
    <source>
        <dbReference type="EMBL" id="KAK2973260.1"/>
    </source>
</evidence>
<accession>A0AA88U741</accession>
<dbReference type="AlphaFoldDB" id="A0AA88U741"/>
<evidence type="ECO:0000313" key="4">
    <source>
        <dbReference type="Proteomes" id="UP001187471"/>
    </source>
</evidence>
<gene>
    <name evidence="3" type="ORF">RJ640_001916</name>
</gene>
<dbReference type="EMBL" id="JAVXUO010002435">
    <property type="protein sequence ID" value="KAK2973260.1"/>
    <property type="molecule type" value="Genomic_DNA"/>
</dbReference>
<evidence type="ECO:0000259" key="2">
    <source>
        <dbReference type="PROSITE" id="PS50891"/>
    </source>
</evidence>
<dbReference type="Pfam" id="PF03195">
    <property type="entry name" value="LOB"/>
    <property type="match status" value="1"/>
</dbReference>
<dbReference type="PANTHER" id="PTHR31301:SF19">
    <property type="entry name" value="LOB DOMAIN-CONTAINING PROTEIN 2"/>
    <property type="match status" value="1"/>
</dbReference>
<evidence type="ECO:0000256" key="1">
    <source>
        <dbReference type="ARBA" id="ARBA00005474"/>
    </source>
</evidence>
<organism evidence="3 4">
    <name type="scientific">Escallonia rubra</name>
    <dbReference type="NCBI Taxonomy" id="112253"/>
    <lineage>
        <taxon>Eukaryota</taxon>
        <taxon>Viridiplantae</taxon>
        <taxon>Streptophyta</taxon>
        <taxon>Embryophyta</taxon>
        <taxon>Tracheophyta</taxon>
        <taxon>Spermatophyta</taxon>
        <taxon>Magnoliopsida</taxon>
        <taxon>eudicotyledons</taxon>
        <taxon>Gunneridae</taxon>
        <taxon>Pentapetalae</taxon>
        <taxon>asterids</taxon>
        <taxon>campanulids</taxon>
        <taxon>Escalloniales</taxon>
        <taxon>Escalloniaceae</taxon>
        <taxon>Escallonia</taxon>
    </lineage>
</organism>
<dbReference type="PANTHER" id="PTHR31301">
    <property type="entry name" value="LOB DOMAIN-CONTAINING PROTEIN 4-RELATED"/>
    <property type="match status" value="1"/>
</dbReference>
<comment type="caution">
    <text evidence="3">The sequence shown here is derived from an EMBL/GenBank/DDBJ whole genome shotgun (WGS) entry which is preliminary data.</text>
</comment>
<dbReference type="InterPro" id="IPR004883">
    <property type="entry name" value="LOB"/>
</dbReference>
<keyword evidence="4" id="KW-1185">Reference proteome</keyword>
<dbReference type="PROSITE" id="PS50891">
    <property type="entry name" value="LOB"/>
    <property type="match status" value="1"/>
</dbReference>
<dbReference type="Proteomes" id="UP001187471">
    <property type="component" value="Unassembled WGS sequence"/>
</dbReference>
<proteinExistence type="inferred from homology"/>